<feature type="transmembrane region" description="Helical" evidence="8">
    <location>
        <begin position="148"/>
        <end position="169"/>
    </location>
</feature>
<reference evidence="9" key="1">
    <citation type="submission" date="2024-07" db="EMBL/GenBank/DDBJ databases">
        <authorList>
            <person name="Biller S.J."/>
        </authorList>
    </citation>
    <scope>NUCLEOTIDE SEQUENCE</scope>
    <source>
        <strain evidence="9">WC2409</strain>
    </source>
</reference>
<evidence type="ECO:0000313" key="9">
    <source>
        <dbReference type="EMBL" id="XDU94488.1"/>
    </source>
</evidence>
<evidence type="ECO:0000256" key="3">
    <source>
        <dbReference type="ARBA" id="ARBA00022670"/>
    </source>
</evidence>
<dbReference type="GO" id="GO:0006508">
    <property type="term" value="P:proteolysis"/>
    <property type="evidence" value="ECO:0007669"/>
    <property type="project" value="UniProtKB-KW"/>
</dbReference>
<dbReference type="InterPro" id="IPR019127">
    <property type="entry name" value="Exosortase"/>
</dbReference>
<keyword evidence="3" id="KW-0645">Protease</keyword>
<evidence type="ECO:0000256" key="4">
    <source>
        <dbReference type="ARBA" id="ARBA00022692"/>
    </source>
</evidence>
<keyword evidence="6 8" id="KW-1133">Transmembrane helix</keyword>
<keyword evidence="7 8" id="KW-0472">Membrane</keyword>
<keyword evidence="4 8" id="KW-0812">Transmembrane</keyword>
<evidence type="ECO:0000256" key="8">
    <source>
        <dbReference type="SAM" id="Phobius"/>
    </source>
</evidence>
<feature type="transmembrane region" description="Helical" evidence="8">
    <location>
        <begin position="113"/>
        <end position="142"/>
    </location>
</feature>
<evidence type="ECO:0000256" key="7">
    <source>
        <dbReference type="ARBA" id="ARBA00023136"/>
    </source>
</evidence>
<dbReference type="InterPro" id="IPR026392">
    <property type="entry name" value="Exo/Archaeosortase_dom"/>
</dbReference>
<dbReference type="NCBIfam" id="TIGR04178">
    <property type="entry name" value="exo_archaeo"/>
    <property type="match status" value="1"/>
</dbReference>
<evidence type="ECO:0000256" key="6">
    <source>
        <dbReference type="ARBA" id="ARBA00022989"/>
    </source>
</evidence>
<organism evidence="9">
    <name type="scientific">Flavobacterium sp. WC2409</name>
    <dbReference type="NCBI Taxonomy" id="3234139"/>
    <lineage>
        <taxon>Bacteria</taxon>
        <taxon>Pseudomonadati</taxon>
        <taxon>Bacteroidota</taxon>
        <taxon>Flavobacteriia</taxon>
        <taxon>Flavobacteriales</taxon>
        <taxon>Flavobacteriaceae</taxon>
        <taxon>Flavobacterium</taxon>
    </lineage>
</organism>
<feature type="transmembrane region" description="Helical" evidence="8">
    <location>
        <begin position="82"/>
        <end position="106"/>
    </location>
</feature>
<accession>A0AB39VY51</accession>
<proteinExistence type="predicted"/>
<protein>
    <submittedName>
        <fullName evidence="9">Exosortase family protein XrtF</fullName>
    </submittedName>
</protein>
<dbReference type="AlphaFoldDB" id="A0AB39VY51"/>
<dbReference type="NCBIfam" id="TIGR04128">
    <property type="entry name" value="exoso_Fjoh_1448"/>
    <property type="match status" value="1"/>
</dbReference>
<dbReference type="EMBL" id="CP165625">
    <property type="protein sequence ID" value="XDU94488.1"/>
    <property type="molecule type" value="Genomic_DNA"/>
</dbReference>
<evidence type="ECO:0000256" key="1">
    <source>
        <dbReference type="ARBA" id="ARBA00004651"/>
    </source>
</evidence>
<dbReference type="RefSeq" id="WP_369752503.1">
    <property type="nucleotide sequence ID" value="NZ_CP165625.1"/>
</dbReference>
<evidence type="ECO:0000256" key="5">
    <source>
        <dbReference type="ARBA" id="ARBA00022801"/>
    </source>
</evidence>
<gene>
    <name evidence="9" type="primary">xrtF</name>
    <name evidence="9" type="ORF">AB3G34_11380</name>
</gene>
<sequence length="183" mass="21346">MRKYIVLYKPFLLFLAKFFLTYIILAFVYQMFLNGFESNQTDSITKLVAQNTEQLLKLFHADVVLEENKTDDYIKLIYNQKYVARLIEGCNAISVIILFISFVVSFSGKLKPTVLYIIGGSLGIYFLNVMRIALLCILIYFFPTQESILHGVFFPLFIYGVVFILWVIWVNKFSLYAKNYTNT</sequence>
<keyword evidence="2" id="KW-1003">Cell membrane</keyword>
<feature type="transmembrane region" description="Helical" evidence="8">
    <location>
        <begin position="12"/>
        <end position="32"/>
    </location>
</feature>
<keyword evidence="5" id="KW-0378">Hydrolase</keyword>
<evidence type="ECO:0000256" key="2">
    <source>
        <dbReference type="ARBA" id="ARBA00022475"/>
    </source>
</evidence>
<name>A0AB39VY51_9FLAO</name>
<dbReference type="GO" id="GO:0008233">
    <property type="term" value="F:peptidase activity"/>
    <property type="evidence" value="ECO:0007669"/>
    <property type="project" value="UniProtKB-KW"/>
</dbReference>
<dbReference type="Pfam" id="PF09721">
    <property type="entry name" value="Exosortase_EpsH"/>
    <property type="match status" value="1"/>
</dbReference>
<dbReference type="InterPro" id="IPR026323">
    <property type="entry name" value="Exosortase-related_prot_XrtF"/>
</dbReference>
<comment type="subcellular location">
    <subcellularLocation>
        <location evidence="1">Cell membrane</location>
        <topology evidence="1">Multi-pass membrane protein</topology>
    </subcellularLocation>
</comment>
<dbReference type="GO" id="GO:0005886">
    <property type="term" value="C:plasma membrane"/>
    <property type="evidence" value="ECO:0007669"/>
    <property type="project" value="UniProtKB-SubCell"/>
</dbReference>